<accession>A0A7X6RZW3</accession>
<keyword evidence="3" id="KW-1185">Reference proteome</keyword>
<dbReference type="AlphaFoldDB" id="A0A7X6RZW3"/>
<dbReference type="EMBL" id="JAAXPR010000002">
    <property type="protein sequence ID" value="NKZ19578.1"/>
    <property type="molecule type" value="Genomic_DNA"/>
</dbReference>
<organism evidence="2 3">
    <name type="scientific">Streptococcus ovuberis</name>
    <dbReference type="NCBI Taxonomy" id="1936207"/>
    <lineage>
        <taxon>Bacteria</taxon>
        <taxon>Bacillati</taxon>
        <taxon>Bacillota</taxon>
        <taxon>Bacilli</taxon>
        <taxon>Lactobacillales</taxon>
        <taxon>Streptococcaceae</taxon>
        <taxon>Streptococcus</taxon>
    </lineage>
</organism>
<dbReference type="Proteomes" id="UP000522720">
    <property type="component" value="Unassembled WGS sequence"/>
</dbReference>
<proteinExistence type="predicted"/>
<gene>
    <name evidence="2" type="ORF">HF992_01700</name>
</gene>
<comment type="caution">
    <text evidence="2">The sequence shown here is derived from an EMBL/GenBank/DDBJ whole genome shotgun (WGS) entry which is preliminary data.</text>
</comment>
<protein>
    <recommendedName>
        <fullName evidence="1">SH3b domain-containing protein</fullName>
    </recommendedName>
</protein>
<feature type="domain" description="SH3b" evidence="1">
    <location>
        <begin position="88"/>
        <end position="144"/>
    </location>
</feature>
<dbReference type="InterPro" id="IPR003646">
    <property type="entry name" value="SH3-like_bac-type"/>
</dbReference>
<evidence type="ECO:0000259" key="1">
    <source>
        <dbReference type="Pfam" id="PF08460"/>
    </source>
</evidence>
<evidence type="ECO:0000313" key="2">
    <source>
        <dbReference type="EMBL" id="NKZ19578.1"/>
    </source>
</evidence>
<name>A0A7X6RZW3_9STRE</name>
<dbReference type="Gene3D" id="2.30.30.40">
    <property type="entry name" value="SH3 Domains"/>
    <property type="match status" value="1"/>
</dbReference>
<reference evidence="2 3" key="1">
    <citation type="submission" date="2020-04" db="EMBL/GenBank/DDBJ databases">
        <title>MicrobeNet Type strains.</title>
        <authorList>
            <person name="Nicholson A.C."/>
        </authorList>
    </citation>
    <scope>NUCLEOTIDE SEQUENCE [LARGE SCALE GENOMIC DNA]</scope>
    <source>
        <strain evidence="2 3">CCUG 69612</strain>
    </source>
</reference>
<dbReference type="Pfam" id="PF08460">
    <property type="entry name" value="SH3_5"/>
    <property type="match status" value="1"/>
</dbReference>
<sequence length="151" mass="16804">MTITYQSLKDNLISFSINPTNAPTGGGVLTIIPAGTKSPGGLTFQEDVMTAGQSLSAESHPFSRISDDQAPLPFFPEEDKESVEVTSGYLNLTKDTPVFAKPDKSMEPVMTYPKGESVFWDKYFSENGEFWYSYVTYDGVRYYISYTDVSQ</sequence>
<evidence type="ECO:0000313" key="3">
    <source>
        <dbReference type="Proteomes" id="UP000522720"/>
    </source>
</evidence>